<dbReference type="GO" id="GO:0004523">
    <property type="term" value="F:RNA-DNA hybrid ribonuclease activity"/>
    <property type="evidence" value="ECO:0007669"/>
    <property type="project" value="UniProtKB-EC"/>
</dbReference>
<dbReference type="InterPro" id="IPR000477">
    <property type="entry name" value="RT_dom"/>
</dbReference>
<dbReference type="InterPro" id="IPR001995">
    <property type="entry name" value="Peptidase_A2_cat"/>
</dbReference>
<keyword evidence="3" id="KW-0808">Transferase</keyword>
<feature type="domain" description="Peptidase A2" evidence="9">
    <location>
        <begin position="146"/>
        <end position="223"/>
    </location>
</feature>
<dbReference type="PROSITE" id="PS50878">
    <property type="entry name" value="RT_POL"/>
    <property type="match status" value="1"/>
</dbReference>
<dbReference type="GO" id="GO:0006508">
    <property type="term" value="P:proteolysis"/>
    <property type="evidence" value="ECO:0007669"/>
    <property type="project" value="InterPro"/>
</dbReference>
<evidence type="ECO:0000256" key="5">
    <source>
        <dbReference type="ARBA" id="ARBA00022722"/>
    </source>
</evidence>
<feature type="non-terminal residue" evidence="11">
    <location>
        <position position="1"/>
    </location>
</feature>
<dbReference type="AlphaFoldDB" id="A0A7K8EX70"/>
<proteinExistence type="inferred from homology"/>
<evidence type="ECO:0000256" key="4">
    <source>
        <dbReference type="ARBA" id="ARBA00022695"/>
    </source>
</evidence>
<evidence type="ECO:0000259" key="10">
    <source>
        <dbReference type="PROSITE" id="PS50878"/>
    </source>
</evidence>
<dbReference type="Proteomes" id="UP000548317">
    <property type="component" value="Unassembled WGS sequence"/>
</dbReference>
<evidence type="ECO:0000256" key="2">
    <source>
        <dbReference type="ARBA" id="ARBA00012180"/>
    </source>
</evidence>
<feature type="non-terminal residue" evidence="11">
    <location>
        <position position="323"/>
    </location>
</feature>
<dbReference type="SUPFAM" id="SSF50630">
    <property type="entry name" value="Acid proteases"/>
    <property type="match status" value="1"/>
</dbReference>
<keyword evidence="12" id="KW-1185">Reference proteome</keyword>
<protein>
    <recommendedName>
        <fullName evidence="2">ribonuclease H</fullName>
        <ecNumber evidence="2">3.1.26.4</ecNumber>
    </recommendedName>
</protein>
<evidence type="ECO:0000313" key="11">
    <source>
        <dbReference type="EMBL" id="NXB55915.1"/>
    </source>
</evidence>
<evidence type="ECO:0000259" key="9">
    <source>
        <dbReference type="PROSITE" id="PS50175"/>
    </source>
</evidence>
<organism evidence="11 12">
    <name type="scientific">Struthidea cinerea</name>
    <dbReference type="NCBI Taxonomy" id="181839"/>
    <lineage>
        <taxon>Eukaryota</taxon>
        <taxon>Metazoa</taxon>
        <taxon>Chordata</taxon>
        <taxon>Craniata</taxon>
        <taxon>Vertebrata</taxon>
        <taxon>Euteleostomi</taxon>
        <taxon>Archelosauria</taxon>
        <taxon>Archosauria</taxon>
        <taxon>Dinosauria</taxon>
        <taxon>Saurischia</taxon>
        <taxon>Theropoda</taxon>
        <taxon>Coelurosauria</taxon>
        <taxon>Aves</taxon>
        <taxon>Neognathae</taxon>
        <taxon>Neoaves</taxon>
        <taxon>Telluraves</taxon>
        <taxon>Australaves</taxon>
        <taxon>Passeriformes</taxon>
        <taxon>Corvoidea</taxon>
        <taxon>Corcoracidae</taxon>
        <taxon>Struthidea</taxon>
    </lineage>
</organism>
<keyword evidence="5" id="KW-0540">Nuclease</keyword>
<dbReference type="InterPro" id="IPR043128">
    <property type="entry name" value="Rev_trsase/Diguanyl_cyclase"/>
</dbReference>
<evidence type="ECO:0000256" key="8">
    <source>
        <dbReference type="ARBA" id="ARBA00022918"/>
    </source>
</evidence>
<evidence type="ECO:0000313" key="12">
    <source>
        <dbReference type="Proteomes" id="UP000548317"/>
    </source>
</evidence>
<dbReference type="GO" id="GO:0003964">
    <property type="term" value="F:RNA-directed DNA polymerase activity"/>
    <property type="evidence" value="ECO:0007669"/>
    <property type="project" value="UniProtKB-KW"/>
</dbReference>
<keyword evidence="4" id="KW-0548">Nucleotidyltransferase</keyword>
<comment type="similarity">
    <text evidence="1">Belongs to the beta type-B retroviral polymerase family. HERV class-II K(HML-2) pol subfamily.</text>
</comment>
<gene>
    <name evidence="11" type="primary">Ervk10</name>
    <name evidence="11" type="ORF">STRCIN_R09588</name>
</gene>
<comment type="caution">
    <text evidence="11">The sequence shown here is derived from an EMBL/GenBank/DDBJ whole genome shotgun (WGS) entry which is preliminary data.</text>
</comment>
<dbReference type="EMBL" id="VZTI01000337">
    <property type="protein sequence ID" value="NXB55915.1"/>
    <property type="molecule type" value="Genomic_DNA"/>
</dbReference>
<evidence type="ECO:0000256" key="1">
    <source>
        <dbReference type="ARBA" id="ARBA00010879"/>
    </source>
</evidence>
<name>A0A7K8EX70_9CORV</name>
<dbReference type="InterPro" id="IPR043502">
    <property type="entry name" value="DNA/RNA_pol_sf"/>
</dbReference>
<accession>A0A7K8EX70</accession>
<dbReference type="Pfam" id="PF00077">
    <property type="entry name" value="RVP"/>
    <property type="match status" value="1"/>
</dbReference>
<reference evidence="11 12" key="1">
    <citation type="submission" date="2019-09" db="EMBL/GenBank/DDBJ databases">
        <title>Bird 10,000 Genomes (B10K) Project - Family phase.</title>
        <authorList>
            <person name="Zhang G."/>
        </authorList>
    </citation>
    <scope>NUCLEOTIDE SEQUENCE [LARGE SCALE GENOMIC DNA]</scope>
    <source>
        <strain evidence="11">B10K-DU-029-33</strain>
        <tissue evidence="11">Heart</tissue>
    </source>
</reference>
<dbReference type="Pfam" id="PF00078">
    <property type="entry name" value="RVT_1"/>
    <property type="match status" value="1"/>
</dbReference>
<evidence type="ECO:0000256" key="3">
    <source>
        <dbReference type="ARBA" id="ARBA00022679"/>
    </source>
</evidence>
<dbReference type="GO" id="GO:0004190">
    <property type="term" value="F:aspartic-type endopeptidase activity"/>
    <property type="evidence" value="ECO:0007669"/>
    <property type="project" value="InterPro"/>
</dbReference>
<dbReference type="Gene3D" id="2.40.70.10">
    <property type="entry name" value="Acid Proteases"/>
    <property type="match status" value="1"/>
</dbReference>
<keyword evidence="6" id="KW-0255">Endonuclease</keyword>
<keyword evidence="8" id="KW-0695">RNA-directed DNA polymerase</keyword>
<dbReference type="SUPFAM" id="SSF56672">
    <property type="entry name" value="DNA/RNA polymerases"/>
    <property type="match status" value="1"/>
</dbReference>
<keyword evidence="7" id="KW-0378">Hydrolase</keyword>
<dbReference type="PROSITE" id="PS50175">
    <property type="entry name" value="ASP_PROT_RETROV"/>
    <property type="match status" value="1"/>
</dbReference>
<dbReference type="InterPro" id="IPR021109">
    <property type="entry name" value="Peptidase_aspartic_dom_sf"/>
</dbReference>
<dbReference type="PANTHER" id="PTHR41694">
    <property type="entry name" value="ENDOGENOUS RETROVIRUS GROUP K MEMBER POL PROTEIN"/>
    <property type="match status" value="1"/>
</dbReference>
<dbReference type="EC" id="3.1.26.4" evidence="2"/>
<feature type="domain" description="Reverse transcriptase" evidence="10">
    <location>
        <begin position="1"/>
        <end position="110"/>
    </location>
</feature>
<evidence type="ECO:0000256" key="7">
    <source>
        <dbReference type="ARBA" id="ARBA00022801"/>
    </source>
</evidence>
<evidence type="ECO:0000256" key="6">
    <source>
        <dbReference type="ARBA" id="ARBA00022759"/>
    </source>
</evidence>
<dbReference type="PANTHER" id="PTHR41694:SF3">
    <property type="entry name" value="RNA-DIRECTED DNA POLYMERASE-RELATED"/>
    <property type="match status" value="1"/>
</dbReference>
<dbReference type="InterPro" id="IPR018061">
    <property type="entry name" value="Retropepsins"/>
</dbReference>
<dbReference type="Gene3D" id="3.30.70.270">
    <property type="match status" value="1"/>
</dbReference>
<dbReference type="GO" id="GO:0035613">
    <property type="term" value="F:RNA stem-loop binding"/>
    <property type="evidence" value="ECO:0007669"/>
    <property type="project" value="TreeGrafter"/>
</dbReference>
<sequence length="323" mass="36601">DAPRFAFSVPAINQEAPMQWYHWRVLPQGMKNRPTICQWYVAKILSPICTRVGKAIIVHYMDDVLVCCPNDTYLEWTLKMVIDALETWGFELQPEKAQKTSPWRYLGLKITKITMPQELMASLIITGSDKTLVQCQLRHGAEWFNVTGMTYAGADMTVTPTEKWPSQWELQPQGVVSGIGGTQLARQSKMVGQLEGPDGLIASIPPFVLDTKFTLWGYLGLKITKITMPQELMASLIITGRACLRILAGCDFLCIYLPIVMDHLEHMVQTNINFQFALDSYSGQISNHRPKHKFFNEAFFIIPREVQSRKPLKNALTIFTDGS</sequence>